<protein>
    <recommendedName>
        <fullName evidence="1">FBD domain-containing protein</fullName>
    </recommendedName>
</protein>
<keyword evidence="3" id="KW-1185">Reference proteome</keyword>
<dbReference type="EMBL" id="AWUE01019674">
    <property type="protein sequence ID" value="OMO72252.1"/>
    <property type="molecule type" value="Genomic_DNA"/>
</dbReference>
<dbReference type="OrthoDB" id="1274461at2759"/>
<reference evidence="3" key="1">
    <citation type="submission" date="2013-09" db="EMBL/GenBank/DDBJ databases">
        <title>Corchorus olitorius genome sequencing.</title>
        <authorList>
            <person name="Alam M."/>
            <person name="Haque M.S."/>
            <person name="Islam M.S."/>
            <person name="Emdad E.M."/>
            <person name="Islam M.M."/>
            <person name="Ahmed B."/>
            <person name="Halim A."/>
            <person name="Hossen Q.M.M."/>
            <person name="Hossain M.Z."/>
            <person name="Ahmed R."/>
            <person name="Khan M.M."/>
            <person name="Islam R."/>
            <person name="Rashid M.M."/>
            <person name="Khan S.A."/>
            <person name="Rahman M.S."/>
            <person name="Alam M."/>
            <person name="Yahiya A.S."/>
            <person name="Khan M.S."/>
            <person name="Azam M.S."/>
            <person name="Haque T."/>
            <person name="Lashkar M.Z.H."/>
            <person name="Akhand A.I."/>
            <person name="Morshed G."/>
            <person name="Roy S."/>
            <person name="Uddin K.S."/>
            <person name="Rabeya T."/>
            <person name="Hossain A.S."/>
            <person name="Chowdhury A."/>
            <person name="Snigdha A.R."/>
            <person name="Mortoza M.S."/>
            <person name="Matin S.A."/>
            <person name="Hoque S.M.E."/>
            <person name="Islam M.K."/>
            <person name="Roy D.K."/>
            <person name="Haider R."/>
            <person name="Moosa M.M."/>
            <person name="Elias S.M."/>
            <person name="Hasan A.M."/>
            <person name="Jahan S."/>
            <person name="Shafiuddin M."/>
            <person name="Mahmood N."/>
            <person name="Shommy N.S."/>
        </authorList>
    </citation>
    <scope>NUCLEOTIDE SEQUENCE [LARGE SCALE GENOMIC DNA]</scope>
    <source>
        <strain evidence="3">cv. O-4</strain>
    </source>
</reference>
<name>A0A1R3HPP8_9ROSI</name>
<dbReference type="AlphaFoldDB" id="A0A1R3HPP8"/>
<dbReference type="PANTHER" id="PTHR31639">
    <property type="entry name" value="F-BOX PROTEIN-LIKE"/>
    <property type="match status" value="1"/>
</dbReference>
<dbReference type="SUPFAM" id="SSF52047">
    <property type="entry name" value="RNI-like"/>
    <property type="match status" value="1"/>
</dbReference>
<dbReference type="SMART" id="SM00579">
    <property type="entry name" value="FBD"/>
    <property type="match status" value="1"/>
</dbReference>
<evidence type="ECO:0000313" key="2">
    <source>
        <dbReference type="EMBL" id="OMO72252.1"/>
    </source>
</evidence>
<feature type="domain" description="FBD" evidence="1">
    <location>
        <begin position="206"/>
        <end position="349"/>
    </location>
</feature>
<dbReference type="Proteomes" id="UP000187203">
    <property type="component" value="Unassembled WGS sequence"/>
</dbReference>
<gene>
    <name evidence="2" type="ORF">COLO4_27739</name>
</gene>
<dbReference type="Gene3D" id="3.80.10.10">
    <property type="entry name" value="Ribonuclease Inhibitor"/>
    <property type="match status" value="1"/>
</dbReference>
<proteinExistence type="predicted"/>
<dbReference type="InterPro" id="IPR055411">
    <property type="entry name" value="LRR_FXL15/At3g58940/PEG3-like"/>
</dbReference>
<dbReference type="Pfam" id="PF24758">
    <property type="entry name" value="LRR_At5g56370"/>
    <property type="match status" value="1"/>
</dbReference>
<evidence type="ECO:0000313" key="3">
    <source>
        <dbReference type="Proteomes" id="UP000187203"/>
    </source>
</evidence>
<dbReference type="InterPro" id="IPR032675">
    <property type="entry name" value="LRR_dom_sf"/>
</dbReference>
<sequence>MFQILALHRGKVLKFTLSIPGLESCPEMDPLILYLSNKNCEELEFYVYESLYKLPPSLFLCVGLSILKLQCCIFNPPQTFNGFHKLVWVEFHQVNFTLNHAIESFISKCPLLERLTLDKCNNTQQLEIDAPKLKFFSFTGKLLSISFKSTPLLAIVSFYEDADDQVELSTEETSNLINTFICLPSIVHLRIGWNFLLFLRAGKIPERLPTTLEHLEVLEFNEICFDNPNEVHAAFCLIRSSPNLRKLKIKFFASSVDDEEGGIDPLLSFLKDQDSLHDCLHRLREVELTNYLNGRYLINMVKFLLAKSLTLEKMVIQPREGIVAAEDHKVLKQVNRFKRVSPNAEIIHLEPNERLV</sequence>
<accession>A0A1R3HPP8</accession>
<dbReference type="STRING" id="93759.A0A1R3HPP8"/>
<evidence type="ECO:0000259" key="1">
    <source>
        <dbReference type="SMART" id="SM00579"/>
    </source>
</evidence>
<dbReference type="InterPro" id="IPR006566">
    <property type="entry name" value="FBD"/>
</dbReference>
<dbReference type="PANTHER" id="PTHR31639:SF312">
    <property type="entry name" value="CYCLIN-LIKE F-BOX"/>
    <property type="match status" value="1"/>
</dbReference>
<organism evidence="2 3">
    <name type="scientific">Corchorus olitorius</name>
    <dbReference type="NCBI Taxonomy" id="93759"/>
    <lineage>
        <taxon>Eukaryota</taxon>
        <taxon>Viridiplantae</taxon>
        <taxon>Streptophyta</taxon>
        <taxon>Embryophyta</taxon>
        <taxon>Tracheophyta</taxon>
        <taxon>Spermatophyta</taxon>
        <taxon>Magnoliopsida</taxon>
        <taxon>eudicotyledons</taxon>
        <taxon>Gunneridae</taxon>
        <taxon>Pentapetalae</taxon>
        <taxon>rosids</taxon>
        <taxon>malvids</taxon>
        <taxon>Malvales</taxon>
        <taxon>Malvaceae</taxon>
        <taxon>Grewioideae</taxon>
        <taxon>Apeibeae</taxon>
        <taxon>Corchorus</taxon>
    </lineage>
</organism>
<comment type="caution">
    <text evidence="2">The sequence shown here is derived from an EMBL/GenBank/DDBJ whole genome shotgun (WGS) entry which is preliminary data.</text>
</comment>